<proteinExistence type="predicted"/>
<sequence length="191" mass="21631">MSLPQSVEREHLHKRRVSCDAYRRNDGLWDIDGHMTDVKQYKVEANEEGRTVEAGEPYHDMALRITIDKQFLIHEVHASMSATPFGMCSRITDAFKCLEGTRLGPGWHAKARALLGGVKGCTHLNELLKPIATTAVQAIWPMMDEEMRQYSAALALNTCHTWSQSSDVVREYFPKLYKSADSISYEKDLTA</sequence>
<protein>
    <recommendedName>
        <fullName evidence="3">DUF2889 domain-containing protein</fullName>
    </recommendedName>
</protein>
<comment type="caution">
    <text evidence="1">The sequence shown here is derived from an EMBL/GenBank/DDBJ whole genome shotgun (WGS) entry which is preliminary data.</text>
</comment>
<evidence type="ECO:0008006" key="3">
    <source>
        <dbReference type="Google" id="ProtNLM"/>
    </source>
</evidence>
<keyword evidence="2" id="KW-1185">Reference proteome</keyword>
<name>A0A317CC25_9GAMM</name>
<dbReference type="RefSeq" id="WP_109838129.1">
    <property type="nucleotide sequence ID" value="NZ_QGKM01000038.1"/>
</dbReference>
<gene>
    <name evidence="1" type="ORF">DKW60_13200</name>
</gene>
<dbReference type="Pfam" id="PF11136">
    <property type="entry name" value="DUF2889"/>
    <property type="match status" value="1"/>
</dbReference>
<organism evidence="1 2">
    <name type="scientific">Leucothrix pacifica</name>
    <dbReference type="NCBI Taxonomy" id="1247513"/>
    <lineage>
        <taxon>Bacteria</taxon>
        <taxon>Pseudomonadati</taxon>
        <taxon>Pseudomonadota</taxon>
        <taxon>Gammaproteobacteria</taxon>
        <taxon>Thiotrichales</taxon>
        <taxon>Thiotrichaceae</taxon>
        <taxon>Leucothrix</taxon>
    </lineage>
</organism>
<evidence type="ECO:0000313" key="2">
    <source>
        <dbReference type="Proteomes" id="UP000245539"/>
    </source>
</evidence>
<dbReference type="EMBL" id="QGKM01000038">
    <property type="protein sequence ID" value="PWQ96108.1"/>
    <property type="molecule type" value="Genomic_DNA"/>
</dbReference>
<dbReference type="AlphaFoldDB" id="A0A317CC25"/>
<accession>A0A317CC25</accession>
<dbReference type="OrthoDB" id="6862397at2"/>
<dbReference type="Proteomes" id="UP000245539">
    <property type="component" value="Unassembled WGS sequence"/>
</dbReference>
<reference evidence="1 2" key="1">
    <citation type="submission" date="2018-05" db="EMBL/GenBank/DDBJ databases">
        <title>Leucothrix arctica sp. nov., isolated from Arctic seawater.</title>
        <authorList>
            <person name="Choi A."/>
            <person name="Baek K."/>
        </authorList>
    </citation>
    <scope>NUCLEOTIDE SEQUENCE [LARGE SCALE GENOMIC DNA]</scope>
    <source>
        <strain evidence="1 2">JCM 18388</strain>
    </source>
</reference>
<evidence type="ECO:0000313" key="1">
    <source>
        <dbReference type="EMBL" id="PWQ96108.1"/>
    </source>
</evidence>
<dbReference type="InterPro" id="IPR021312">
    <property type="entry name" value="DUF2889"/>
</dbReference>